<reference evidence="7 8" key="1">
    <citation type="journal article" date="2015" name="Genome Announc.">
        <title>Draft Genome Sequence of the Terrestrial Cyanobacterium Scytonema millei VB511283, Isolated from Eastern India.</title>
        <authorList>
            <person name="Sen D."/>
            <person name="Chandrababunaidu M.M."/>
            <person name="Singh D."/>
            <person name="Sanghi N."/>
            <person name="Ghorai A."/>
            <person name="Mishra G.P."/>
            <person name="Madduluri M."/>
            <person name="Adhikary S.P."/>
            <person name="Tripathy S."/>
        </authorList>
    </citation>
    <scope>NUCLEOTIDE SEQUENCE [LARGE SCALE GENOMIC DNA]</scope>
    <source>
        <strain evidence="7 8">VB511283</strain>
    </source>
</reference>
<dbReference type="Gene3D" id="3.40.50.10860">
    <property type="entry name" value="Leucine Dehydrogenase, chain A, domain 1"/>
    <property type="match status" value="1"/>
</dbReference>
<dbReference type="EMBL" id="JTJC03000002">
    <property type="protein sequence ID" value="NHC34824.1"/>
    <property type="molecule type" value="Genomic_DNA"/>
</dbReference>
<feature type="binding site" evidence="3">
    <location>
        <position position="258"/>
    </location>
    <ligand>
        <name>shikimate</name>
        <dbReference type="ChEBI" id="CHEBI:36208"/>
    </ligand>
</feature>
<feature type="active site" description="Proton acceptor" evidence="3">
    <location>
        <position position="70"/>
    </location>
</feature>
<feature type="binding site" evidence="3">
    <location>
        <begin position="158"/>
        <end position="162"/>
    </location>
    <ligand>
        <name>NADP(+)</name>
        <dbReference type="ChEBI" id="CHEBI:58349"/>
    </ligand>
</feature>
<feature type="binding site" evidence="3">
    <location>
        <position position="66"/>
    </location>
    <ligand>
        <name>shikimate</name>
        <dbReference type="ChEBI" id="CHEBI:36208"/>
    </ligand>
</feature>
<feature type="binding site" evidence="3">
    <location>
        <position position="106"/>
    </location>
    <ligand>
        <name>shikimate</name>
        <dbReference type="ChEBI" id="CHEBI:36208"/>
    </ligand>
</feature>
<dbReference type="InterPro" id="IPR022893">
    <property type="entry name" value="Shikimate_DH_fam"/>
</dbReference>
<dbReference type="OrthoDB" id="9792692at2"/>
<evidence type="ECO:0000313" key="8">
    <source>
        <dbReference type="Proteomes" id="UP000031532"/>
    </source>
</evidence>
<feature type="binding site" evidence="3">
    <location>
        <position position="286"/>
    </location>
    <ligand>
        <name>shikimate</name>
        <dbReference type="ChEBI" id="CHEBI:36208"/>
    </ligand>
</feature>
<dbReference type="PANTHER" id="PTHR21089:SF1">
    <property type="entry name" value="BIFUNCTIONAL 3-DEHYDROQUINATE DEHYDRATASE_SHIKIMATE DEHYDROGENASE, CHLOROPLASTIC"/>
    <property type="match status" value="1"/>
</dbReference>
<dbReference type="GO" id="GO:0050661">
    <property type="term" value="F:NADP binding"/>
    <property type="evidence" value="ECO:0007669"/>
    <property type="project" value="TreeGrafter"/>
</dbReference>
<dbReference type="Pfam" id="PF18317">
    <property type="entry name" value="SDH_C"/>
    <property type="match status" value="1"/>
</dbReference>
<keyword evidence="3" id="KW-0560">Oxidoreductase</keyword>
<dbReference type="RefSeq" id="WP_039716668.1">
    <property type="nucleotide sequence ID" value="NZ_JTJC03000002.1"/>
</dbReference>
<evidence type="ECO:0000256" key="4">
    <source>
        <dbReference type="SAM" id="MobiDB-lite"/>
    </source>
</evidence>
<sequence length="312" mass="33594">MITGKTKLLGVIGHPVEHSLSPAMHNAAIAHLGLDYVYLPLPVKPEDLAAALQGFAAIGLVGFNATIPHKQAILPFLSEVSPVAQAVGAVNTVWRTDSGWAGTNTDVEGFLAPLEKSKVKSQKSKVETNSPTTNHQLPITDSRLPTPDSRLSTAVILGNGGAARAVVAGCSQLGCAEICVVGRNEVKLQEFYTSWDNSQVQANLQVYTWDKLPDLIARADLLVNTTPIGMYPHVDRSPLSLAEMAVLKQGAIAYDLIYTPRPTLFLKQAQQQGAMTIDGLEMLVQQGAAALHIWLQQLVPVEIMRQALQQQL</sequence>
<feature type="compositionally biased region" description="Polar residues" evidence="4">
    <location>
        <begin position="127"/>
        <end position="139"/>
    </location>
</feature>
<feature type="domain" description="SDH C-terminal" evidence="6">
    <location>
        <begin position="279"/>
        <end position="309"/>
    </location>
</feature>
<dbReference type="GO" id="GO:0005829">
    <property type="term" value="C:cytosol"/>
    <property type="evidence" value="ECO:0007669"/>
    <property type="project" value="TreeGrafter"/>
</dbReference>
<dbReference type="SUPFAM" id="SSF53223">
    <property type="entry name" value="Aminoacid dehydrogenase-like, N-terminal domain"/>
    <property type="match status" value="1"/>
</dbReference>
<feature type="binding site" evidence="3">
    <location>
        <position position="91"/>
    </location>
    <ligand>
        <name>shikimate</name>
        <dbReference type="ChEBI" id="CHEBI:36208"/>
    </ligand>
</feature>
<gene>
    <name evidence="3" type="primary">aroE</name>
    <name evidence="7" type="ORF">QH73_0009145</name>
</gene>
<dbReference type="GO" id="GO:0009423">
    <property type="term" value="P:chorismate biosynthetic process"/>
    <property type="evidence" value="ECO:0007669"/>
    <property type="project" value="UniProtKB-UniRule"/>
</dbReference>
<feature type="binding site" evidence="3">
    <location>
        <position position="256"/>
    </location>
    <ligand>
        <name>NADP(+)</name>
        <dbReference type="ChEBI" id="CHEBI:58349"/>
    </ligand>
</feature>
<comment type="similarity">
    <text evidence="3">Belongs to the shikimate dehydrogenase family.</text>
</comment>
<dbReference type="InterPro" id="IPR036291">
    <property type="entry name" value="NAD(P)-bd_dom_sf"/>
</dbReference>
<dbReference type="InterPro" id="IPR041121">
    <property type="entry name" value="SDH_C"/>
</dbReference>
<comment type="function">
    <text evidence="3">Involved in the biosynthesis of the chorismate, which leads to the biosynthesis of aromatic amino acids. Catalyzes the reversible NADPH linked reduction of 3-dehydroshikimate (DHSA) to yield shikimate (SA).</text>
</comment>
<keyword evidence="8" id="KW-1185">Reference proteome</keyword>
<dbReference type="Pfam" id="PF08501">
    <property type="entry name" value="Shikimate_dh_N"/>
    <property type="match status" value="1"/>
</dbReference>
<dbReference type="CDD" id="cd01065">
    <property type="entry name" value="NAD_bind_Shikimate_DH"/>
    <property type="match status" value="1"/>
</dbReference>
<accession>A0A9X5E464</accession>
<dbReference type="PANTHER" id="PTHR21089">
    <property type="entry name" value="SHIKIMATE DEHYDROGENASE"/>
    <property type="match status" value="1"/>
</dbReference>
<comment type="pathway">
    <text evidence="1 3">Metabolic intermediate biosynthesis; chorismate biosynthesis; chorismate from D-erythrose 4-phosphate and phosphoenolpyruvate: step 4/7.</text>
</comment>
<keyword evidence="3" id="KW-0028">Amino-acid biosynthesis</keyword>
<proteinExistence type="inferred from homology"/>
<dbReference type="GO" id="GO:0004764">
    <property type="term" value="F:shikimate 3-dehydrogenase (NADP+) activity"/>
    <property type="evidence" value="ECO:0007669"/>
    <property type="project" value="UniProtKB-UniRule"/>
</dbReference>
<dbReference type="GO" id="GO:0019632">
    <property type="term" value="P:shikimate metabolic process"/>
    <property type="evidence" value="ECO:0007669"/>
    <property type="project" value="TreeGrafter"/>
</dbReference>
<comment type="caution">
    <text evidence="3">Lacks conserved residue(s) required for the propagation of feature annotation.</text>
</comment>
<dbReference type="Proteomes" id="UP000031532">
    <property type="component" value="Unassembled WGS sequence"/>
</dbReference>
<name>A0A9X5E464_9CYAN</name>
<dbReference type="Gene3D" id="3.40.50.720">
    <property type="entry name" value="NAD(P)-binding Rossmann-like Domain"/>
    <property type="match status" value="1"/>
</dbReference>
<evidence type="ECO:0000259" key="6">
    <source>
        <dbReference type="Pfam" id="PF18317"/>
    </source>
</evidence>
<keyword evidence="2 3" id="KW-0057">Aromatic amino acid biosynthesis</keyword>
<organism evidence="7 8">
    <name type="scientific">Scytonema millei VB511283</name>
    <dbReference type="NCBI Taxonomy" id="1245923"/>
    <lineage>
        <taxon>Bacteria</taxon>
        <taxon>Bacillati</taxon>
        <taxon>Cyanobacteriota</taxon>
        <taxon>Cyanophyceae</taxon>
        <taxon>Nostocales</taxon>
        <taxon>Scytonemataceae</taxon>
        <taxon>Scytonema</taxon>
    </lineage>
</organism>
<comment type="caution">
    <text evidence="7">The sequence shown here is derived from an EMBL/GenBank/DDBJ whole genome shotgun (WGS) entry which is preliminary data.</text>
</comment>
<dbReference type="InterPro" id="IPR013708">
    <property type="entry name" value="Shikimate_DH-bd_N"/>
</dbReference>
<feature type="binding site" evidence="3">
    <location>
        <position position="279"/>
    </location>
    <ligand>
        <name>NADP(+)</name>
        <dbReference type="ChEBI" id="CHEBI:58349"/>
    </ligand>
</feature>
<dbReference type="HAMAP" id="MF_00222">
    <property type="entry name" value="Shikimate_DH_AroE"/>
    <property type="match status" value="1"/>
</dbReference>
<evidence type="ECO:0000256" key="1">
    <source>
        <dbReference type="ARBA" id="ARBA00004871"/>
    </source>
</evidence>
<dbReference type="GO" id="GO:0008652">
    <property type="term" value="P:amino acid biosynthetic process"/>
    <property type="evidence" value="ECO:0007669"/>
    <property type="project" value="UniProtKB-KW"/>
</dbReference>
<keyword evidence="3" id="KW-0521">NADP</keyword>
<dbReference type="InterPro" id="IPR046346">
    <property type="entry name" value="Aminoacid_DH-like_N_sf"/>
</dbReference>
<dbReference type="EC" id="1.1.1.25" evidence="3"/>
<comment type="subunit">
    <text evidence="3">Homodimer.</text>
</comment>
<comment type="catalytic activity">
    <reaction evidence="3">
        <text>shikimate + NADP(+) = 3-dehydroshikimate + NADPH + H(+)</text>
        <dbReference type="Rhea" id="RHEA:17737"/>
        <dbReference type="ChEBI" id="CHEBI:15378"/>
        <dbReference type="ChEBI" id="CHEBI:16630"/>
        <dbReference type="ChEBI" id="CHEBI:36208"/>
        <dbReference type="ChEBI" id="CHEBI:57783"/>
        <dbReference type="ChEBI" id="CHEBI:58349"/>
        <dbReference type="EC" id="1.1.1.25"/>
    </reaction>
</comment>
<dbReference type="SUPFAM" id="SSF51735">
    <property type="entry name" value="NAD(P)-binding Rossmann-fold domains"/>
    <property type="match status" value="1"/>
</dbReference>
<evidence type="ECO:0000256" key="3">
    <source>
        <dbReference type="HAMAP-Rule" id="MF_00222"/>
    </source>
</evidence>
<evidence type="ECO:0000313" key="7">
    <source>
        <dbReference type="EMBL" id="NHC34824.1"/>
    </source>
</evidence>
<feature type="binding site" evidence="3">
    <location>
        <begin position="19"/>
        <end position="21"/>
    </location>
    <ligand>
        <name>shikimate</name>
        <dbReference type="ChEBI" id="CHEBI:36208"/>
    </ligand>
</feature>
<feature type="domain" description="Shikimate dehydrogenase substrate binding N-terminal" evidence="5">
    <location>
        <begin position="11"/>
        <end position="93"/>
    </location>
</feature>
<feature type="region of interest" description="Disordered" evidence="4">
    <location>
        <begin position="121"/>
        <end position="144"/>
    </location>
</feature>
<dbReference type="GO" id="GO:0009073">
    <property type="term" value="P:aromatic amino acid family biosynthetic process"/>
    <property type="evidence" value="ECO:0007669"/>
    <property type="project" value="UniProtKB-KW"/>
</dbReference>
<dbReference type="AlphaFoldDB" id="A0A9X5E464"/>
<protein>
    <recommendedName>
        <fullName evidence="3">Shikimate dehydrogenase (NADP(+))</fullName>
        <shortName evidence="3">SDH</shortName>
        <ecNumber evidence="3">1.1.1.25</ecNumber>
    </recommendedName>
</protein>
<evidence type="ECO:0000259" key="5">
    <source>
        <dbReference type="Pfam" id="PF08501"/>
    </source>
</evidence>
<evidence type="ECO:0000256" key="2">
    <source>
        <dbReference type="ARBA" id="ARBA00023141"/>
    </source>
</evidence>